<evidence type="ECO:0000313" key="3">
    <source>
        <dbReference type="Proteomes" id="UP001362999"/>
    </source>
</evidence>
<accession>A0AAV9Z7A5</accession>
<protein>
    <recommendedName>
        <fullName evidence="1">DUF6589 domain-containing protein</fullName>
    </recommendedName>
</protein>
<dbReference type="InterPro" id="IPR046496">
    <property type="entry name" value="DUF6589"/>
</dbReference>
<name>A0AAV9Z7A5_9AGAR</name>
<dbReference type="Proteomes" id="UP001362999">
    <property type="component" value="Unassembled WGS sequence"/>
</dbReference>
<gene>
    <name evidence="2" type="ORF">R3P38DRAFT_3482943</name>
</gene>
<dbReference type="Pfam" id="PF20231">
    <property type="entry name" value="DUF6589"/>
    <property type="match status" value="1"/>
</dbReference>
<reference evidence="2 3" key="1">
    <citation type="journal article" date="2024" name="J Genomics">
        <title>Draft genome sequencing and assembly of Favolaschia claudopus CIRM-BRFM 2984 isolated from oak limbs.</title>
        <authorList>
            <person name="Navarro D."/>
            <person name="Drula E."/>
            <person name="Chaduli D."/>
            <person name="Cazenave R."/>
            <person name="Ahrendt S."/>
            <person name="Wang J."/>
            <person name="Lipzen A."/>
            <person name="Daum C."/>
            <person name="Barry K."/>
            <person name="Grigoriev I.V."/>
            <person name="Favel A."/>
            <person name="Rosso M.N."/>
            <person name="Martin F."/>
        </authorList>
    </citation>
    <scope>NUCLEOTIDE SEQUENCE [LARGE SCALE GENOMIC DNA]</scope>
    <source>
        <strain evidence="2 3">CIRM-BRFM 2984</strain>
    </source>
</reference>
<comment type="caution">
    <text evidence="2">The sequence shown here is derived from an EMBL/GenBank/DDBJ whole genome shotgun (WGS) entry which is preliminary data.</text>
</comment>
<evidence type="ECO:0000259" key="1">
    <source>
        <dbReference type="Pfam" id="PF20231"/>
    </source>
</evidence>
<proteinExistence type="predicted"/>
<feature type="domain" description="DUF6589" evidence="1">
    <location>
        <begin position="54"/>
        <end position="286"/>
    </location>
</feature>
<organism evidence="2 3">
    <name type="scientific">Favolaschia claudopus</name>
    <dbReference type="NCBI Taxonomy" id="2862362"/>
    <lineage>
        <taxon>Eukaryota</taxon>
        <taxon>Fungi</taxon>
        <taxon>Dikarya</taxon>
        <taxon>Basidiomycota</taxon>
        <taxon>Agaricomycotina</taxon>
        <taxon>Agaricomycetes</taxon>
        <taxon>Agaricomycetidae</taxon>
        <taxon>Agaricales</taxon>
        <taxon>Marasmiineae</taxon>
        <taxon>Mycenaceae</taxon>
        <taxon>Favolaschia</taxon>
    </lineage>
</organism>
<dbReference type="AlphaFoldDB" id="A0AAV9Z7A5"/>
<sequence>MSQIGPAEKVFVDRPKDASRDGTACTVYVKRSAKRLPSTINQMLQEFRKDGLNAPLNAFNILEITENSNARRLSHTVHRVLKYRLKSPDVDITFYPHRDDSAIQRPPPVFELECGPEHITLQYLLERLTSPRPGMTIMPRLINEWLHQLGLDATPELQKKIGLEQVMVWVGDQLTVDRLRNLARFRAEDDNSFERLDWLVSPPGWLHICMAFANSIHKQHIGSRTSKGRGLSAAFSALGRKGLEKTKTQGPFFHDLDETLHIIAEAQFRNPPLQTGRKDCFEHASSTALAMNRAKKQVDELKEQSIMFLRDVLPYILLRTVIKHGRCWINGGFNSRDVVPLRGRKQLKVPHREMLELLQGLNRNGHLSFVTSYEVIVR</sequence>
<keyword evidence="3" id="KW-1185">Reference proteome</keyword>
<evidence type="ECO:0000313" key="2">
    <source>
        <dbReference type="EMBL" id="KAK6974274.1"/>
    </source>
</evidence>
<dbReference type="EMBL" id="JAWWNJ010000186">
    <property type="protein sequence ID" value="KAK6974274.1"/>
    <property type="molecule type" value="Genomic_DNA"/>
</dbReference>